<evidence type="ECO:0000256" key="1">
    <source>
        <dbReference type="SAM" id="Phobius"/>
    </source>
</evidence>
<keyword evidence="1" id="KW-0472">Membrane</keyword>
<comment type="caution">
    <text evidence="2">The sequence shown here is derived from an EMBL/GenBank/DDBJ whole genome shotgun (WGS) entry which is preliminary data.</text>
</comment>
<feature type="transmembrane region" description="Helical" evidence="1">
    <location>
        <begin position="21"/>
        <end position="38"/>
    </location>
</feature>
<evidence type="ECO:0000313" key="3">
    <source>
        <dbReference type="Proteomes" id="UP000245474"/>
    </source>
</evidence>
<protein>
    <submittedName>
        <fullName evidence="2">Uncharacterized protein</fullName>
    </submittedName>
</protein>
<feature type="transmembrane region" description="Helical" evidence="1">
    <location>
        <begin position="82"/>
        <end position="107"/>
    </location>
</feature>
<feature type="transmembrane region" description="Helical" evidence="1">
    <location>
        <begin position="58"/>
        <end position="75"/>
    </location>
</feature>
<organism evidence="2 3">
    <name type="scientific">Sediminicurvatus halobius</name>
    <dbReference type="NCBI Taxonomy" id="2182432"/>
    <lineage>
        <taxon>Bacteria</taxon>
        <taxon>Pseudomonadati</taxon>
        <taxon>Pseudomonadota</taxon>
        <taxon>Gammaproteobacteria</taxon>
        <taxon>Chromatiales</taxon>
        <taxon>Ectothiorhodospiraceae</taxon>
        <taxon>Sediminicurvatus</taxon>
    </lineage>
</organism>
<name>A0A2U2N411_9GAMM</name>
<dbReference type="EMBL" id="QFFI01000008">
    <property type="protein sequence ID" value="PWG63961.1"/>
    <property type="molecule type" value="Genomic_DNA"/>
</dbReference>
<dbReference type="AlphaFoldDB" id="A0A2U2N411"/>
<dbReference type="RefSeq" id="WP_109677674.1">
    <property type="nucleotide sequence ID" value="NZ_CP086615.1"/>
</dbReference>
<reference evidence="2 3" key="1">
    <citation type="submission" date="2018-05" db="EMBL/GenBank/DDBJ databases">
        <title>Spiribacter halobius sp. nov., a moderately halophilic bacterium isolated from marine solar saltern.</title>
        <authorList>
            <person name="Zheng W.-S."/>
            <person name="Lu D.-C."/>
            <person name="Du Z.-J."/>
        </authorList>
    </citation>
    <scope>NUCLEOTIDE SEQUENCE [LARGE SCALE GENOMIC DNA]</scope>
    <source>
        <strain evidence="2 3">E85</strain>
    </source>
</reference>
<gene>
    <name evidence="2" type="ORF">DEM34_07140</name>
</gene>
<proteinExistence type="predicted"/>
<sequence>MPPATDPRRYEYRALHWFRRLVGLGLALNLLFIVPGLLAPRLLEAWAAVGITNTPHWLQNTALLLAIITVLYIPVIRDPFRYLFVSVTVVGGRFAAGVLFLFGLLFLDYPQGMLVLAASDLTLSALQALALQRMLADGDPRAGW</sequence>
<dbReference type="Proteomes" id="UP000245474">
    <property type="component" value="Unassembled WGS sequence"/>
</dbReference>
<accession>A0A2U2N411</accession>
<evidence type="ECO:0000313" key="2">
    <source>
        <dbReference type="EMBL" id="PWG63961.1"/>
    </source>
</evidence>
<keyword evidence="3" id="KW-1185">Reference proteome</keyword>
<keyword evidence="1" id="KW-0812">Transmembrane</keyword>
<keyword evidence="1" id="KW-1133">Transmembrane helix</keyword>